<evidence type="ECO:0000256" key="1">
    <source>
        <dbReference type="ARBA" id="ARBA00001966"/>
    </source>
</evidence>
<accession>A0A830ED11</accession>
<keyword evidence="6" id="KW-0560">Oxidoreductase</keyword>
<evidence type="ECO:0000313" key="11">
    <source>
        <dbReference type="Proteomes" id="UP000657075"/>
    </source>
</evidence>
<dbReference type="AlphaFoldDB" id="A0A830ED11"/>
<dbReference type="Pfam" id="PF14697">
    <property type="entry name" value="Fer4_21"/>
    <property type="match status" value="1"/>
</dbReference>
<dbReference type="PROSITE" id="PS51379">
    <property type="entry name" value="4FE4S_FER_2"/>
    <property type="match status" value="2"/>
</dbReference>
<reference evidence="10" key="2">
    <citation type="submission" date="2020-09" db="EMBL/GenBank/DDBJ databases">
        <authorList>
            <person name="Sun Q."/>
            <person name="Ohkuma M."/>
        </authorList>
    </citation>
    <scope>NUCLEOTIDE SEQUENCE</scope>
    <source>
        <strain evidence="10">JCM 11219</strain>
    </source>
</reference>
<evidence type="ECO:0000256" key="5">
    <source>
        <dbReference type="ARBA" id="ARBA00022982"/>
    </source>
</evidence>
<dbReference type="InterPro" id="IPR017900">
    <property type="entry name" value="4Fe4S_Fe_S_CS"/>
</dbReference>
<keyword evidence="5" id="KW-0813">Transport</keyword>
<dbReference type="InterPro" id="IPR011898">
    <property type="entry name" value="PorD_KorD"/>
</dbReference>
<dbReference type="GO" id="GO:0016625">
    <property type="term" value="F:oxidoreductase activity, acting on the aldehyde or oxo group of donors, iron-sulfur protein as acceptor"/>
    <property type="evidence" value="ECO:0007669"/>
    <property type="project" value="InterPro"/>
</dbReference>
<dbReference type="PROSITE" id="PS00198">
    <property type="entry name" value="4FE4S_FER_1"/>
    <property type="match status" value="1"/>
</dbReference>
<keyword evidence="3" id="KW-0479">Metal-binding</keyword>
<evidence type="ECO:0000256" key="6">
    <source>
        <dbReference type="ARBA" id="ARBA00023002"/>
    </source>
</evidence>
<feature type="domain" description="4Fe-4S ferredoxin-type" evidence="9">
    <location>
        <begin position="296"/>
        <end position="326"/>
    </location>
</feature>
<evidence type="ECO:0000256" key="8">
    <source>
        <dbReference type="ARBA" id="ARBA00023014"/>
    </source>
</evidence>
<sequence length="369" mass="41598">MIKMSVQVPGIYTIEIIYRGIHQRHLARNLARGIAYAARMAGNVALSYQRYGDDPERDGSPAKYFVVIAKGASEEVLDAEAARVEPDYVDASIVLDDSILKGVESWAWQGIQPVHLKLRPSGLLIVISKRNPDELIKFIPSRDSPYTLVVAYGERSIGDFWTFQDDGTVERVLGAIARVLPNVLSLDDVKKYLGSLDKPSERINRALEAYQSLVKLREVKPGEGLPYKYEPPHLPGWKDMMIGAAIPGLKPNQRNPYFTGGTAKHYRPVINFDKCIKCSLCWEYCPDSVFDVTPDGYFNPALAYCKGCGICAEVCPVPDTIIMVDEMEFEDGYGKFIDEYKAWKESKEAYRKWFESLLPKAQIISVRKR</sequence>
<evidence type="ECO:0000259" key="9">
    <source>
        <dbReference type="PROSITE" id="PS51379"/>
    </source>
</evidence>
<comment type="cofactor">
    <cofactor evidence="1">
        <name>[4Fe-4S] cluster</name>
        <dbReference type="ChEBI" id="CHEBI:49883"/>
    </cofactor>
</comment>
<dbReference type="GO" id="GO:0051539">
    <property type="term" value="F:4 iron, 4 sulfur cluster binding"/>
    <property type="evidence" value="ECO:0007669"/>
    <property type="project" value="UniProtKB-KW"/>
</dbReference>
<dbReference type="EMBL" id="BMNM01000002">
    <property type="protein sequence ID" value="GGI73059.1"/>
    <property type="molecule type" value="Genomic_DNA"/>
</dbReference>
<evidence type="ECO:0000313" key="10">
    <source>
        <dbReference type="EMBL" id="GGI73059.1"/>
    </source>
</evidence>
<keyword evidence="5" id="KW-0249">Electron transport</keyword>
<evidence type="ECO:0000256" key="3">
    <source>
        <dbReference type="ARBA" id="ARBA00022723"/>
    </source>
</evidence>
<keyword evidence="8" id="KW-0411">Iron-sulfur</keyword>
<dbReference type="PANTHER" id="PTHR43724">
    <property type="entry name" value="PYRUVATE SYNTHASE SUBUNIT PORD"/>
    <property type="match status" value="1"/>
</dbReference>
<protein>
    <submittedName>
        <fullName evidence="10">Oxalate oxidoreductase subunit delta</fullName>
    </submittedName>
</protein>
<evidence type="ECO:0000256" key="2">
    <source>
        <dbReference type="ARBA" id="ARBA00022485"/>
    </source>
</evidence>
<keyword evidence="2" id="KW-0004">4Fe-4S</keyword>
<dbReference type="Proteomes" id="UP000657075">
    <property type="component" value="Unassembled WGS sequence"/>
</dbReference>
<name>A0A830ED11_9CREN</name>
<dbReference type="Gene3D" id="3.40.920.10">
    <property type="entry name" value="Pyruvate-ferredoxin oxidoreductase, PFOR, domain III"/>
    <property type="match status" value="1"/>
</dbReference>
<dbReference type="NCBIfam" id="TIGR02179">
    <property type="entry name" value="PorD_KorD"/>
    <property type="match status" value="1"/>
</dbReference>
<dbReference type="SUPFAM" id="SSF54862">
    <property type="entry name" value="4Fe-4S ferredoxins"/>
    <property type="match status" value="1"/>
</dbReference>
<gene>
    <name evidence="10" type="ORF">GCM10007112_07410</name>
</gene>
<proteinExistence type="predicted"/>
<dbReference type="PANTHER" id="PTHR43724:SF1">
    <property type="entry name" value="PYRUVATE SYNTHASE SUBUNIT PORD"/>
    <property type="match status" value="1"/>
</dbReference>
<dbReference type="InterPro" id="IPR002869">
    <property type="entry name" value="Pyrv_flavodox_OxRed_cen"/>
</dbReference>
<organism evidence="10 11">
    <name type="scientific">Vulcanisaeta souniana JCM 11219</name>
    <dbReference type="NCBI Taxonomy" id="1293586"/>
    <lineage>
        <taxon>Archaea</taxon>
        <taxon>Thermoproteota</taxon>
        <taxon>Thermoprotei</taxon>
        <taxon>Thermoproteales</taxon>
        <taxon>Thermoproteaceae</taxon>
        <taxon>Vulcanisaeta</taxon>
    </lineage>
</organism>
<dbReference type="GO" id="GO:0046872">
    <property type="term" value="F:metal ion binding"/>
    <property type="evidence" value="ECO:0007669"/>
    <property type="project" value="UniProtKB-KW"/>
</dbReference>
<dbReference type="Gene3D" id="3.30.70.20">
    <property type="match status" value="1"/>
</dbReference>
<evidence type="ECO:0000256" key="4">
    <source>
        <dbReference type="ARBA" id="ARBA00022737"/>
    </source>
</evidence>
<dbReference type="InterPro" id="IPR017896">
    <property type="entry name" value="4Fe4S_Fe-S-bd"/>
</dbReference>
<reference evidence="10" key="1">
    <citation type="journal article" date="2014" name="Int. J. Syst. Evol. Microbiol.">
        <title>Complete genome sequence of Corynebacterium casei LMG S-19264T (=DSM 44701T), isolated from a smear-ripened cheese.</title>
        <authorList>
            <consortium name="US DOE Joint Genome Institute (JGI-PGF)"/>
            <person name="Walter F."/>
            <person name="Albersmeier A."/>
            <person name="Kalinowski J."/>
            <person name="Ruckert C."/>
        </authorList>
    </citation>
    <scope>NUCLEOTIDE SEQUENCE</scope>
    <source>
        <strain evidence="10">JCM 11219</strain>
    </source>
</reference>
<comment type="caution">
    <text evidence="10">The sequence shown here is derived from an EMBL/GenBank/DDBJ whole genome shotgun (WGS) entry which is preliminary data.</text>
</comment>
<keyword evidence="4" id="KW-0677">Repeat</keyword>
<keyword evidence="7" id="KW-0408">Iron</keyword>
<feature type="domain" description="4Fe-4S ferredoxin-type" evidence="9">
    <location>
        <begin position="266"/>
        <end position="295"/>
    </location>
</feature>
<evidence type="ECO:0000256" key="7">
    <source>
        <dbReference type="ARBA" id="ARBA00023004"/>
    </source>
</evidence>